<dbReference type="PANTHER" id="PTHR11985:SF35">
    <property type="entry name" value="ANAEROBIC GLYCEROL-3-PHOSPHATE DEHYDROGENASE SUBUNIT A"/>
    <property type="match status" value="1"/>
</dbReference>
<dbReference type="PROSITE" id="PS00977">
    <property type="entry name" value="FAD_G3PDH_1"/>
    <property type="match status" value="1"/>
</dbReference>
<proteinExistence type="inferred from homology"/>
<evidence type="ECO:0000256" key="6">
    <source>
        <dbReference type="ARBA" id="ARBA00023002"/>
    </source>
</evidence>
<dbReference type="InterPro" id="IPR038299">
    <property type="entry name" value="DAO_C_sf"/>
</dbReference>
<evidence type="ECO:0000259" key="7">
    <source>
        <dbReference type="Pfam" id="PF01266"/>
    </source>
</evidence>
<dbReference type="EMBL" id="CAFBNR010000066">
    <property type="protein sequence ID" value="CAB4966301.1"/>
    <property type="molecule type" value="Genomic_DNA"/>
</dbReference>
<dbReference type="Gene3D" id="3.30.9.10">
    <property type="entry name" value="D-Amino Acid Oxidase, subunit A, domain 2"/>
    <property type="match status" value="1"/>
</dbReference>
<protein>
    <submittedName>
        <fullName evidence="9">Unannotated protein</fullName>
    </submittedName>
</protein>
<dbReference type="PRINTS" id="PR01001">
    <property type="entry name" value="FADG3PDH"/>
</dbReference>
<gene>
    <name evidence="9" type="ORF">UFOPK3573_00819</name>
    <name evidence="10" type="ORF">UFOPK3879_01188</name>
</gene>
<comment type="similarity">
    <text evidence="2">Belongs to the FAD-dependent glycerol-3-phosphate dehydrogenase family.</text>
</comment>
<evidence type="ECO:0000256" key="2">
    <source>
        <dbReference type="ARBA" id="ARBA00007330"/>
    </source>
</evidence>
<dbReference type="PANTHER" id="PTHR11985">
    <property type="entry name" value="GLYCEROL-3-PHOSPHATE DEHYDROGENASE"/>
    <property type="match status" value="1"/>
</dbReference>
<dbReference type="Gene3D" id="1.10.8.870">
    <property type="entry name" value="Alpha-glycerophosphate oxidase, cap domain"/>
    <property type="match status" value="1"/>
</dbReference>
<evidence type="ECO:0000256" key="3">
    <source>
        <dbReference type="ARBA" id="ARBA00022630"/>
    </source>
</evidence>
<reference evidence="9" key="1">
    <citation type="submission" date="2020-05" db="EMBL/GenBank/DDBJ databases">
        <authorList>
            <person name="Chiriac C."/>
            <person name="Salcher M."/>
            <person name="Ghai R."/>
            <person name="Kavagutti S V."/>
        </authorList>
    </citation>
    <scope>NUCLEOTIDE SEQUENCE</scope>
</reference>
<comment type="cofactor">
    <cofactor evidence="1">
        <name>FAD</name>
        <dbReference type="ChEBI" id="CHEBI:57692"/>
    </cofactor>
</comment>
<evidence type="ECO:0000259" key="8">
    <source>
        <dbReference type="Pfam" id="PF16901"/>
    </source>
</evidence>
<feature type="domain" description="Alpha-glycerophosphate oxidase C-terminal" evidence="8">
    <location>
        <begin position="435"/>
        <end position="520"/>
    </location>
</feature>
<dbReference type="AlphaFoldDB" id="A0A6J7GAQ9"/>
<evidence type="ECO:0000256" key="4">
    <source>
        <dbReference type="ARBA" id="ARBA00022798"/>
    </source>
</evidence>
<dbReference type="GO" id="GO:0004368">
    <property type="term" value="F:glycerol-3-phosphate dehydrogenase (quinone) activity"/>
    <property type="evidence" value="ECO:0007669"/>
    <property type="project" value="InterPro"/>
</dbReference>
<keyword evidence="5" id="KW-0274">FAD</keyword>
<keyword evidence="3" id="KW-0285">Flavoprotein</keyword>
<keyword evidence="4" id="KW-0319">Glycerol metabolism</keyword>
<dbReference type="InterPro" id="IPR000447">
    <property type="entry name" value="G3P_DH_FAD-dep"/>
</dbReference>
<dbReference type="Gene3D" id="3.50.50.60">
    <property type="entry name" value="FAD/NAD(P)-binding domain"/>
    <property type="match status" value="1"/>
</dbReference>
<feature type="domain" description="FAD dependent oxidoreductase" evidence="7">
    <location>
        <begin position="18"/>
        <end position="390"/>
    </location>
</feature>
<dbReference type="GO" id="GO:0006071">
    <property type="term" value="P:glycerol metabolic process"/>
    <property type="evidence" value="ECO:0007669"/>
    <property type="project" value="UniProtKB-KW"/>
</dbReference>
<evidence type="ECO:0000313" key="10">
    <source>
        <dbReference type="EMBL" id="CAB4966301.1"/>
    </source>
</evidence>
<evidence type="ECO:0000313" key="9">
    <source>
        <dbReference type="EMBL" id="CAB4904226.1"/>
    </source>
</evidence>
<dbReference type="SUPFAM" id="SSF51905">
    <property type="entry name" value="FAD/NAD(P)-binding domain"/>
    <property type="match status" value="1"/>
</dbReference>
<dbReference type="GO" id="GO:0046168">
    <property type="term" value="P:glycerol-3-phosphate catabolic process"/>
    <property type="evidence" value="ECO:0007669"/>
    <property type="project" value="TreeGrafter"/>
</dbReference>
<dbReference type="InterPro" id="IPR036188">
    <property type="entry name" value="FAD/NAD-bd_sf"/>
</dbReference>
<evidence type="ECO:0000256" key="1">
    <source>
        <dbReference type="ARBA" id="ARBA00001974"/>
    </source>
</evidence>
<dbReference type="InterPro" id="IPR006076">
    <property type="entry name" value="FAD-dep_OxRdtase"/>
</dbReference>
<evidence type="ECO:0000256" key="5">
    <source>
        <dbReference type="ARBA" id="ARBA00022827"/>
    </source>
</evidence>
<name>A0A6J7GAQ9_9ZZZZ</name>
<keyword evidence="6" id="KW-0560">Oxidoreductase</keyword>
<dbReference type="EMBL" id="CAFBMJ010000055">
    <property type="protein sequence ID" value="CAB4904226.1"/>
    <property type="molecule type" value="Genomic_DNA"/>
</dbReference>
<organism evidence="9">
    <name type="scientific">freshwater metagenome</name>
    <dbReference type="NCBI Taxonomy" id="449393"/>
    <lineage>
        <taxon>unclassified sequences</taxon>
        <taxon>metagenomes</taxon>
        <taxon>ecological metagenomes</taxon>
    </lineage>
</organism>
<dbReference type="Pfam" id="PF16901">
    <property type="entry name" value="DAO_C"/>
    <property type="match status" value="1"/>
</dbReference>
<dbReference type="InterPro" id="IPR031656">
    <property type="entry name" value="DAO_C"/>
</dbReference>
<sequence>MNFDRQRNLDRLATEQFDVLVVGGGITGVGVALDAASRGLRTALVEREDFASGTSSKSSKLIHGGLRYLQQGEVGLVYEALHERQRLRRNAPHLVQILPFMIPILSRDGVISKKIARALGSALWMYDLTGGWRIGKLHKRLKAAEANTHLPTINTDRMSSAYLYYDAAADDARLCVTVARTAAQHGAVIANQCPVANILHDDSGKVRGALVHPIGSEPFEIQARCVINAAGVWADNVRETDEGVHPNSIRPAKGIHITLPWKMVRNDIAVVIPVKVDKRSLFVVPWISNHDGTYQYTYVGTTDTDFVGGIDESQCSKDDIDYVLTALNAAINTNITRDDITAVWSGLRPLVRNTDGTTAKGKTSDLSRKHQVRISDAGMISITGGKLTTYRKMAEHAVDAACKQLGNKARCRTKRLAFVGTNGFRSSMLRGNDAGLVERFGSEFTEIKSLISQDNRLSEPLIEGLSYLKAEAIFAVRNEMARTLDDVLTRRTRARIINRPATIASARSVAELIAPELKWSLNDIAQQVNDFVESCARELDAAMVSEAEFVQSTTIS</sequence>
<dbReference type="PROSITE" id="PS00978">
    <property type="entry name" value="FAD_G3PDH_2"/>
    <property type="match status" value="1"/>
</dbReference>
<accession>A0A6J7GAQ9</accession>
<dbReference type="Pfam" id="PF01266">
    <property type="entry name" value="DAO"/>
    <property type="match status" value="1"/>
</dbReference>